<feature type="compositionally biased region" description="Basic and acidic residues" evidence="1">
    <location>
        <begin position="374"/>
        <end position="399"/>
    </location>
</feature>
<dbReference type="EMBL" id="JAAGNN010000001">
    <property type="protein sequence ID" value="KAF4093867.1"/>
    <property type="molecule type" value="Genomic_DNA"/>
</dbReference>
<dbReference type="OrthoDB" id="10027339at2759"/>
<comment type="caution">
    <text evidence="2">The sequence shown here is derived from an EMBL/GenBank/DDBJ whole genome shotgun (WGS) entry which is preliminary data.</text>
</comment>
<feature type="compositionally biased region" description="Polar residues" evidence="1">
    <location>
        <begin position="346"/>
        <end position="356"/>
    </location>
</feature>
<protein>
    <submittedName>
        <fullName evidence="2">Uncharacterized protein</fullName>
    </submittedName>
</protein>
<reference evidence="2 3" key="1">
    <citation type="submission" date="2020-02" db="EMBL/GenBank/DDBJ databases">
        <title>A chromosome-scale genome assembly of the black bullhead catfish (Ameiurus melas).</title>
        <authorList>
            <person name="Wen M."/>
            <person name="Zham M."/>
            <person name="Cabau C."/>
            <person name="Klopp C."/>
            <person name="Donnadieu C."/>
            <person name="Roques C."/>
            <person name="Bouchez O."/>
            <person name="Lampietro C."/>
            <person name="Jouanno E."/>
            <person name="Herpin A."/>
            <person name="Louis A."/>
            <person name="Berthelot C."/>
            <person name="Parey E."/>
            <person name="Roest-Crollius H."/>
            <person name="Braasch I."/>
            <person name="Postlethwait J."/>
            <person name="Robinson-Rechavi M."/>
            <person name="Echchiki A."/>
            <person name="Begum T."/>
            <person name="Montfort J."/>
            <person name="Schartl M."/>
            <person name="Bobe J."/>
            <person name="Guiguen Y."/>
        </authorList>
    </citation>
    <scope>NUCLEOTIDE SEQUENCE [LARGE SCALE GENOMIC DNA]</scope>
    <source>
        <strain evidence="2">M_S1</strain>
        <tissue evidence="2">Blood</tissue>
    </source>
</reference>
<feature type="region of interest" description="Disordered" evidence="1">
    <location>
        <begin position="436"/>
        <end position="460"/>
    </location>
</feature>
<feature type="compositionally biased region" description="Polar residues" evidence="1">
    <location>
        <begin position="170"/>
        <end position="184"/>
    </location>
</feature>
<evidence type="ECO:0000313" key="2">
    <source>
        <dbReference type="EMBL" id="KAF4093867.1"/>
    </source>
</evidence>
<organism evidence="2 3">
    <name type="scientific">Ameiurus melas</name>
    <name type="common">Black bullhead</name>
    <name type="synonym">Silurus melas</name>
    <dbReference type="NCBI Taxonomy" id="219545"/>
    <lineage>
        <taxon>Eukaryota</taxon>
        <taxon>Metazoa</taxon>
        <taxon>Chordata</taxon>
        <taxon>Craniata</taxon>
        <taxon>Vertebrata</taxon>
        <taxon>Euteleostomi</taxon>
        <taxon>Actinopterygii</taxon>
        <taxon>Neopterygii</taxon>
        <taxon>Teleostei</taxon>
        <taxon>Ostariophysi</taxon>
        <taxon>Siluriformes</taxon>
        <taxon>Ictaluridae</taxon>
        <taxon>Ameiurus</taxon>
    </lineage>
</organism>
<keyword evidence="3" id="KW-1185">Reference proteome</keyword>
<feature type="region of interest" description="Disordered" evidence="1">
    <location>
        <begin position="1"/>
        <end position="53"/>
    </location>
</feature>
<feature type="compositionally biased region" description="Basic and acidic residues" evidence="1">
    <location>
        <begin position="123"/>
        <end position="136"/>
    </location>
</feature>
<dbReference type="InterPro" id="IPR029266">
    <property type="entry name" value="FAM217"/>
</dbReference>
<dbReference type="PANTHER" id="PTHR22145">
    <property type="entry name" value="SI:CH211-266K22.6"/>
    <property type="match status" value="1"/>
</dbReference>
<name>A0A7J6BGW4_AMEME</name>
<evidence type="ECO:0000256" key="1">
    <source>
        <dbReference type="SAM" id="MobiDB-lite"/>
    </source>
</evidence>
<feature type="compositionally biased region" description="Polar residues" evidence="1">
    <location>
        <begin position="30"/>
        <end position="44"/>
    </location>
</feature>
<dbReference type="AlphaFoldDB" id="A0A7J6BGW4"/>
<dbReference type="PANTHER" id="PTHR22145:SF2">
    <property type="entry name" value="SI:CH211-266K22.6"/>
    <property type="match status" value="1"/>
</dbReference>
<feature type="region of interest" description="Disordered" evidence="1">
    <location>
        <begin position="342"/>
        <end position="412"/>
    </location>
</feature>
<accession>A0A7J6BGW4</accession>
<sequence>MGTVLQDRTRHNNHYHLPTCNNRAKRKASGSDSSRRNTNPNVPQNAEKDQEKDSLAMENGLHTREMKTISTAVVIHPREILSKPKHKVSSIKNHPLERHYRQTPRQSSEKDTMPSRLPPVPTARHESTVRVTHEDTDSGSDLSDTERLPEPASATNPPLLHLREEVINPSDFQPSRALSRSHGVSSDRYPEFLPPPFNSWSLRELAVYLNTDGKNVPRSRPVNQFERYLDRLLQLEWRQIMTMHEETSKSMWTVRRKTHSSLSAPKSILQCQRAFPITLLSSVHPQSCNHYSVSVCTYPHHSHPLTEKRGISRRSSSETRVHHLNRLCNSSLEHLKRMQAIGNMRNPPTHNPNINGPSAVDPPRRKSSGGRSRSCGDESKDGCRRTRPERRTETHHVTDSKSVGVTGSEKEPVIGKLTAKHKHVRFVFQEQEITRTFSSKHHLDSSSLPKNLIGTISDAQ</sequence>
<feature type="region of interest" description="Disordered" evidence="1">
    <location>
        <begin position="77"/>
        <end position="187"/>
    </location>
</feature>
<dbReference type="Pfam" id="PF15344">
    <property type="entry name" value="FAM217"/>
    <property type="match status" value="1"/>
</dbReference>
<proteinExistence type="predicted"/>
<dbReference type="Proteomes" id="UP000593565">
    <property type="component" value="Unassembled WGS sequence"/>
</dbReference>
<evidence type="ECO:0000313" key="3">
    <source>
        <dbReference type="Proteomes" id="UP000593565"/>
    </source>
</evidence>
<gene>
    <name evidence="2" type="ORF">AMELA_G00006630</name>
</gene>